<comment type="caution">
    <text evidence="1">The sequence shown here is derived from an EMBL/GenBank/DDBJ whole genome shotgun (WGS) entry which is preliminary data.</text>
</comment>
<dbReference type="Proteomes" id="UP001056120">
    <property type="component" value="Linkage Group LG01"/>
</dbReference>
<protein>
    <submittedName>
        <fullName evidence="1">Uncharacterized protein</fullName>
    </submittedName>
</protein>
<name>A0ACB9KD84_9ASTR</name>
<sequence>MDTKVSGDGLNLHEIVSEPPFDMLNSKLFLTASMVALIISVLLSVGFPSNNHSGDEGAKVIPIDGGAVGPESFDFNPVDGAGPYTGVSDGRIVKLVVSEGRWADFAVTSPHRESCGGPAMEDKCGRPLGLKFDKSRGVLYIADAYFGLLEVGPNGGLATSLVSKAQGLPLLFTNALDIDYTNGFIYFTDSSQHYTRRDHTLVVLTDDKTGSLLKYNLESKEVTVVLNNLTFPNGVALSKDGNFLLVAETTNCRILRLWLKTPKAGKLEVFTDLPGYPDNIKINQNGEFWVGMYSRKREVLTWIHSHPWMVDILSKLPFAIVEASSYIVGKLKGEGLAAKLGVDGEILKILEDVNGKTWKYASEVMERDGYLWIGSVENPFAVKMKIEE</sequence>
<dbReference type="EMBL" id="CM042018">
    <property type="protein sequence ID" value="KAI3830222.1"/>
    <property type="molecule type" value="Genomic_DNA"/>
</dbReference>
<proteinExistence type="predicted"/>
<keyword evidence="2" id="KW-1185">Reference proteome</keyword>
<gene>
    <name evidence="1" type="ORF">L1987_04356</name>
</gene>
<evidence type="ECO:0000313" key="1">
    <source>
        <dbReference type="EMBL" id="KAI3830222.1"/>
    </source>
</evidence>
<reference evidence="2" key="1">
    <citation type="journal article" date="2022" name="Mol. Ecol. Resour.">
        <title>The genomes of chicory, endive, great burdock and yacon provide insights into Asteraceae palaeo-polyploidization history and plant inulin production.</title>
        <authorList>
            <person name="Fan W."/>
            <person name="Wang S."/>
            <person name="Wang H."/>
            <person name="Wang A."/>
            <person name="Jiang F."/>
            <person name="Liu H."/>
            <person name="Zhao H."/>
            <person name="Xu D."/>
            <person name="Zhang Y."/>
        </authorList>
    </citation>
    <scope>NUCLEOTIDE SEQUENCE [LARGE SCALE GENOMIC DNA]</scope>
    <source>
        <strain evidence="2">cv. Yunnan</strain>
    </source>
</reference>
<reference evidence="1 2" key="2">
    <citation type="journal article" date="2022" name="Mol. Ecol. Resour.">
        <title>The genomes of chicory, endive, great burdock and yacon provide insights into Asteraceae paleo-polyploidization history and plant inulin production.</title>
        <authorList>
            <person name="Fan W."/>
            <person name="Wang S."/>
            <person name="Wang H."/>
            <person name="Wang A."/>
            <person name="Jiang F."/>
            <person name="Liu H."/>
            <person name="Zhao H."/>
            <person name="Xu D."/>
            <person name="Zhang Y."/>
        </authorList>
    </citation>
    <scope>NUCLEOTIDE SEQUENCE [LARGE SCALE GENOMIC DNA]</scope>
    <source>
        <strain evidence="2">cv. Yunnan</strain>
        <tissue evidence="1">Leaves</tissue>
    </source>
</reference>
<accession>A0ACB9KD84</accession>
<organism evidence="1 2">
    <name type="scientific">Smallanthus sonchifolius</name>
    <dbReference type="NCBI Taxonomy" id="185202"/>
    <lineage>
        <taxon>Eukaryota</taxon>
        <taxon>Viridiplantae</taxon>
        <taxon>Streptophyta</taxon>
        <taxon>Embryophyta</taxon>
        <taxon>Tracheophyta</taxon>
        <taxon>Spermatophyta</taxon>
        <taxon>Magnoliopsida</taxon>
        <taxon>eudicotyledons</taxon>
        <taxon>Gunneridae</taxon>
        <taxon>Pentapetalae</taxon>
        <taxon>asterids</taxon>
        <taxon>campanulids</taxon>
        <taxon>Asterales</taxon>
        <taxon>Asteraceae</taxon>
        <taxon>Asteroideae</taxon>
        <taxon>Heliantheae alliance</taxon>
        <taxon>Millerieae</taxon>
        <taxon>Smallanthus</taxon>
    </lineage>
</organism>
<evidence type="ECO:0000313" key="2">
    <source>
        <dbReference type="Proteomes" id="UP001056120"/>
    </source>
</evidence>